<evidence type="ECO:0000313" key="3">
    <source>
        <dbReference type="EMBL" id="NVN41179.1"/>
    </source>
</evidence>
<protein>
    <submittedName>
        <fullName evidence="3">FAD-binding oxidoreductase</fullName>
    </submittedName>
</protein>
<dbReference type="SUPFAM" id="SSF51905">
    <property type="entry name" value="FAD/NAD(P)-binding domain"/>
    <property type="match status" value="1"/>
</dbReference>
<keyword evidence="4" id="KW-1185">Reference proteome</keyword>
<evidence type="ECO:0000256" key="1">
    <source>
        <dbReference type="ARBA" id="ARBA00023002"/>
    </source>
</evidence>
<gene>
    <name evidence="3" type="ORF">HUK82_11495</name>
</gene>
<feature type="domain" description="FAD dependent oxidoreductase" evidence="2">
    <location>
        <begin position="5"/>
        <end position="394"/>
    </location>
</feature>
<dbReference type="PANTHER" id="PTHR13847">
    <property type="entry name" value="SARCOSINE DEHYDROGENASE-RELATED"/>
    <property type="match status" value="1"/>
</dbReference>
<evidence type="ECO:0000259" key="2">
    <source>
        <dbReference type="Pfam" id="PF01266"/>
    </source>
</evidence>
<dbReference type="InterPro" id="IPR036188">
    <property type="entry name" value="FAD/NAD-bd_sf"/>
</dbReference>
<dbReference type="Gene3D" id="3.50.50.60">
    <property type="entry name" value="FAD/NAD(P)-binding domain"/>
    <property type="match status" value="1"/>
</dbReference>
<organism evidence="3 4">
    <name type="scientific">Ameyamaea chiangmaiensis</name>
    <dbReference type="NCBI Taxonomy" id="442969"/>
    <lineage>
        <taxon>Bacteria</taxon>
        <taxon>Pseudomonadati</taxon>
        <taxon>Pseudomonadota</taxon>
        <taxon>Alphaproteobacteria</taxon>
        <taxon>Acetobacterales</taxon>
        <taxon>Acetobacteraceae</taxon>
        <taxon>Ameyamaea</taxon>
    </lineage>
</organism>
<name>A0A850PES5_9PROT</name>
<proteinExistence type="predicted"/>
<evidence type="ECO:0000313" key="4">
    <source>
        <dbReference type="Proteomes" id="UP000585665"/>
    </source>
</evidence>
<dbReference type="InterPro" id="IPR006076">
    <property type="entry name" value="FAD-dep_OxRdtase"/>
</dbReference>
<dbReference type="SUPFAM" id="SSF54373">
    <property type="entry name" value="FAD-linked reductases, C-terminal domain"/>
    <property type="match status" value="1"/>
</dbReference>
<dbReference type="Gene3D" id="3.40.50.720">
    <property type="entry name" value="NAD(P)-binding Rossmann-like Domain"/>
    <property type="match status" value="1"/>
</dbReference>
<accession>A0A850PES5</accession>
<dbReference type="PANTHER" id="PTHR13847:SF289">
    <property type="entry name" value="GLYCINE OXIDASE"/>
    <property type="match status" value="1"/>
</dbReference>
<reference evidence="3 4" key="1">
    <citation type="submission" date="2020-06" db="EMBL/GenBank/DDBJ databases">
        <title>Description of novel acetic acid bacteria.</title>
        <authorList>
            <person name="Sombolestani A."/>
        </authorList>
    </citation>
    <scope>NUCLEOTIDE SEQUENCE [LARGE SCALE GENOMIC DNA]</scope>
    <source>
        <strain evidence="3 4">LMG 27010</strain>
    </source>
</reference>
<dbReference type="EMBL" id="JABXXR010000098">
    <property type="protein sequence ID" value="NVN41179.1"/>
    <property type="molecule type" value="Genomic_DNA"/>
</dbReference>
<dbReference type="Gene3D" id="3.30.9.10">
    <property type="entry name" value="D-Amino Acid Oxidase, subunit A, domain 2"/>
    <property type="match status" value="1"/>
</dbReference>
<dbReference type="AlphaFoldDB" id="A0A850PES5"/>
<dbReference type="GO" id="GO:0005737">
    <property type="term" value="C:cytoplasm"/>
    <property type="evidence" value="ECO:0007669"/>
    <property type="project" value="TreeGrafter"/>
</dbReference>
<comment type="caution">
    <text evidence="3">The sequence shown here is derived from an EMBL/GenBank/DDBJ whole genome shotgun (WGS) entry which is preliminary data.</text>
</comment>
<dbReference type="Proteomes" id="UP000585665">
    <property type="component" value="Unassembled WGS sequence"/>
</dbReference>
<dbReference type="RefSeq" id="WP_176614097.1">
    <property type="nucleotide sequence ID" value="NZ_JABXXR010000098.1"/>
</dbReference>
<sequence length="414" mass="44920">MVKSVLVLGAGMIGVSTAIHLRERGLDVVLVDRKAAGQETSYGNAGLIQREATRPYAFPMNARDLVDVALARNNDVHYSIGALPALAGRLSAYARNSLPGPYGRIVPPWRALIETCLTEHTRFIDATNSWDLVTQGGWRSGFRSEGRDFDAAREDAITRVREDGLSVDIEDSRTLASREPALIRAMAGSIWWKDAWAVSNPGELVARYARHFTAIGGAIAFGDAATLDRTASGWSVRTPDGVLNAEATVVALGPWSDDLAKRLGYSFPLFVKRGYHRHYTCTAMPAIPMLDVEHGVMIAPMQAGLRLTTGAEFLPRDDAPSPVQLDVAERGVREIFALGAGVEATPWLGSRPVMPDMLPNIGAAPRDPSLWFHFGHAHQGFTLGPSSGRLLAELMTGETPFVDPTPYAPARWLD</sequence>
<dbReference type="GO" id="GO:0016491">
    <property type="term" value="F:oxidoreductase activity"/>
    <property type="evidence" value="ECO:0007669"/>
    <property type="project" value="UniProtKB-KW"/>
</dbReference>
<keyword evidence="1" id="KW-0560">Oxidoreductase</keyword>
<dbReference type="Pfam" id="PF01266">
    <property type="entry name" value="DAO"/>
    <property type="match status" value="1"/>
</dbReference>